<feature type="region of interest" description="Disordered" evidence="1">
    <location>
        <begin position="1"/>
        <end position="315"/>
    </location>
</feature>
<dbReference type="PANTHER" id="PTHR18063:SF6">
    <property type="entry name" value="UBIQUITIN CARBOXYL-TERMINAL HYDROLASE"/>
    <property type="match status" value="1"/>
</dbReference>
<feature type="compositionally biased region" description="Low complexity" evidence="1">
    <location>
        <begin position="786"/>
        <end position="807"/>
    </location>
</feature>
<reference evidence="3" key="1">
    <citation type="submission" date="2018-03" db="EMBL/GenBank/DDBJ databases">
        <authorList>
            <person name="Guldener U."/>
        </authorList>
    </citation>
    <scope>NUCLEOTIDE SEQUENCE</scope>
</reference>
<feature type="compositionally biased region" description="Low complexity" evidence="1">
    <location>
        <begin position="636"/>
        <end position="646"/>
    </location>
</feature>
<keyword evidence="4" id="KW-1185">Reference proteome</keyword>
<accession>A0AAE8N1T5</accession>
<dbReference type="PANTHER" id="PTHR18063">
    <property type="entry name" value="NF-E2 INDUCIBLE PROTEIN"/>
    <property type="match status" value="1"/>
</dbReference>
<evidence type="ECO:0000313" key="3">
    <source>
        <dbReference type="EMBL" id="SPO03325.1"/>
    </source>
</evidence>
<feature type="compositionally biased region" description="Low complexity" evidence="1">
    <location>
        <begin position="58"/>
        <end position="72"/>
    </location>
</feature>
<feature type="compositionally biased region" description="Basic and acidic residues" evidence="1">
    <location>
        <begin position="849"/>
        <end position="858"/>
    </location>
</feature>
<feature type="region of interest" description="Disordered" evidence="1">
    <location>
        <begin position="626"/>
        <end position="662"/>
    </location>
</feature>
<evidence type="ECO:0000256" key="1">
    <source>
        <dbReference type="SAM" id="MobiDB-lite"/>
    </source>
</evidence>
<feature type="compositionally biased region" description="Basic and acidic residues" evidence="1">
    <location>
        <begin position="15"/>
        <end position="27"/>
    </location>
</feature>
<gene>
    <name evidence="3" type="ORF">DNG_06007</name>
</gene>
<feature type="region of interest" description="Disordered" evidence="1">
    <location>
        <begin position="704"/>
        <end position="858"/>
    </location>
</feature>
<dbReference type="GO" id="GO:0071108">
    <property type="term" value="P:protein K48-linked deubiquitination"/>
    <property type="evidence" value="ECO:0007669"/>
    <property type="project" value="TreeGrafter"/>
</dbReference>
<feature type="compositionally biased region" description="Polar residues" evidence="1">
    <location>
        <begin position="73"/>
        <end position="107"/>
    </location>
</feature>
<dbReference type="InterPro" id="IPR033979">
    <property type="entry name" value="MINDY_domain"/>
</dbReference>
<evidence type="ECO:0000259" key="2">
    <source>
        <dbReference type="Pfam" id="PF04424"/>
    </source>
</evidence>
<dbReference type="GO" id="GO:1990380">
    <property type="term" value="F:K48-linked deubiquitinase activity"/>
    <property type="evidence" value="ECO:0007669"/>
    <property type="project" value="InterPro"/>
</dbReference>
<dbReference type="AlphaFoldDB" id="A0AAE8N1T5"/>
<organism evidence="3 4">
    <name type="scientific">Cephalotrichum gorgonifer</name>
    <dbReference type="NCBI Taxonomy" id="2041049"/>
    <lineage>
        <taxon>Eukaryota</taxon>
        <taxon>Fungi</taxon>
        <taxon>Dikarya</taxon>
        <taxon>Ascomycota</taxon>
        <taxon>Pezizomycotina</taxon>
        <taxon>Sordariomycetes</taxon>
        <taxon>Hypocreomycetidae</taxon>
        <taxon>Microascales</taxon>
        <taxon>Microascaceae</taxon>
        <taxon>Cephalotrichum</taxon>
    </lineage>
</organism>
<feature type="compositionally biased region" description="Polar residues" evidence="1">
    <location>
        <begin position="169"/>
        <end position="179"/>
    </location>
</feature>
<protein>
    <recommendedName>
        <fullName evidence="2">MINDY deubiquitinase domain-containing protein</fullName>
    </recommendedName>
</protein>
<feature type="compositionally biased region" description="Basic and acidic residues" evidence="1">
    <location>
        <begin position="207"/>
        <end position="218"/>
    </location>
</feature>
<sequence length="858" mass="93040">MGGGRNGEGEFPEWGPHDSSAHTHDYRPPPQELEAIPWGGADAYPPPVASERLAADIPTVVTPGGTRVGGTPDQTAWHNEPPQATSPTGTLQSPLPRTESTPLSDNNPFLKKLTHEREASVGSTGVSPPAQPFGQVPLNEPSTNPWGVVASHGTGSSSVYDDGPGRSQDPWSTGPSEPYNTHPVPGQPKTPSVPGGEEELLIWGDGPSDRRQGSDDRGQIASSNQPATEDIWGQDGRSAPKVDLPIRQNETSEEWNLIDHDPRPQQDGPKAPQPPGPAEATSVPNEPTTSSPPPLRSPSGQSGGEQRPALPTRVLGREATEMYQILRIKWYDHKALENPRTSPILVQNANGPCPIVALTNALILSTPTNATDAPLTHALQSREQISIDLLRQTIIEELTASPRRPSDAALPDLTDLYEFLRGLDTGMNANPRFVPSEELPAFMGDWLSNVHPSERDTCIPGGFEQTREMELYSTFSIPLIHGWLPSPSDAVYASMKRRAESYEEAQHILFQEEELQEKLENPTSSGLTPEEQDMYQDILIIKDFLDASATQLTTVGLEVIEKTMPPGSVAILFRNDHFSTLYKHPESHMLLMLVSDSAFAGLEGAVWETVNDVTGKSEFLSGEFQPVGAAQGARDSSSSARLQSGSQNDWSQTGESQRSPNIEQEDQDFAMALQLQEEEDERHRQQQQATRQNNRRLSEQYIDQQGRHPPQAAGRLSLSDPRTGLRRPGASGGTQQVRPLVPPAARGTAARPAVHRPAAGAADEAPPSYDEHANDTPFRPPPGHPNHPTSSPGATSPQLQQSAQSQPQPQPQQPHRPSQGSINTGSGRGSAWNPNIRPVRRPVPVSTSHSKDKDCTVM</sequence>
<feature type="compositionally biased region" description="Polar residues" evidence="1">
    <location>
        <begin position="647"/>
        <end position="662"/>
    </location>
</feature>
<dbReference type="Pfam" id="PF04424">
    <property type="entry name" value="MINDY_DUB"/>
    <property type="match status" value="1"/>
</dbReference>
<comment type="caution">
    <text evidence="3">The sequence shown here is derived from an EMBL/GenBank/DDBJ whole genome shotgun (WGS) entry which is preliminary data.</text>
</comment>
<dbReference type="InterPro" id="IPR007518">
    <property type="entry name" value="MINDY"/>
</dbReference>
<evidence type="ECO:0000313" key="4">
    <source>
        <dbReference type="Proteomes" id="UP001187682"/>
    </source>
</evidence>
<feature type="domain" description="MINDY deubiquitinase" evidence="2">
    <location>
        <begin position="322"/>
        <end position="624"/>
    </location>
</feature>
<dbReference type="Proteomes" id="UP001187682">
    <property type="component" value="Unassembled WGS sequence"/>
</dbReference>
<dbReference type="GO" id="GO:0071944">
    <property type="term" value="C:cell periphery"/>
    <property type="evidence" value="ECO:0007669"/>
    <property type="project" value="TreeGrafter"/>
</dbReference>
<dbReference type="GO" id="GO:0005829">
    <property type="term" value="C:cytosol"/>
    <property type="evidence" value="ECO:0007669"/>
    <property type="project" value="TreeGrafter"/>
</dbReference>
<dbReference type="GO" id="GO:0016807">
    <property type="term" value="F:cysteine-type carboxypeptidase activity"/>
    <property type="evidence" value="ECO:0007669"/>
    <property type="project" value="TreeGrafter"/>
</dbReference>
<proteinExistence type="predicted"/>
<feature type="compositionally biased region" description="Low complexity" evidence="1">
    <location>
        <begin position="743"/>
        <end position="752"/>
    </location>
</feature>
<dbReference type="EMBL" id="ONZQ02000008">
    <property type="protein sequence ID" value="SPO03325.1"/>
    <property type="molecule type" value="Genomic_DNA"/>
</dbReference>
<name>A0AAE8N1T5_9PEZI</name>
<dbReference type="GO" id="GO:0004843">
    <property type="term" value="F:cysteine-type deubiquitinase activity"/>
    <property type="evidence" value="ECO:0007669"/>
    <property type="project" value="InterPro"/>
</dbReference>